<organism evidence="1 2">
    <name type="scientific">Rangifer tarandus platyrhynchus</name>
    <name type="common">Svalbard reindeer</name>
    <dbReference type="NCBI Taxonomy" id="3082113"/>
    <lineage>
        <taxon>Eukaryota</taxon>
        <taxon>Metazoa</taxon>
        <taxon>Chordata</taxon>
        <taxon>Craniata</taxon>
        <taxon>Vertebrata</taxon>
        <taxon>Euteleostomi</taxon>
        <taxon>Mammalia</taxon>
        <taxon>Eutheria</taxon>
        <taxon>Laurasiatheria</taxon>
        <taxon>Artiodactyla</taxon>
        <taxon>Ruminantia</taxon>
        <taxon>Pecora</taxon>
        <taxon>Cervidae</taxon>
        <taxon>Odocoileinae</taxon>
        <taxon>Rangifer</taxon>
    </lineage>
</organism>
<dbReference type="Proteomes" id="UP001162501">
    <property type="component" value="Chromosome 1"/>
</dbReference>
<evidence type="ECO:0000313" key="2">
    <source>
        <dbReference type="Proteomes" id="UP001162501"/>
    </source>
</evidence>
<feature type="non-terminal residue" evidence="1">
    <location>
        <position position="1"/>
    </location>
</feature>
<dbReference type="EMBL" id="OX596085">
    <property type="protein sequence ID" value="CAM9278671.1"/>
    <property type="molecule type" value="Genomic_DNA"/>
</dbReference>
<evidence type="ECO:0000313" key="1">
    <source>
        <dbReference type="EMBL" id="CAM9278671.1"/>
    </source>
</evidence>
<name>A0AC59Y0Q0_RANTA</name>
<accession>A0AC59Y0Q0</accession>
<gene>
    <name evidence="1" type="ORF">MRATA1EN22A_LOCUS341</name>
</gene>
<reference evidence="1" key="2">
    <citation type="submission" date="2025-03" db="EMBL/GenBank/DDBJ databases">
        <authorList>
            <consortium name="ELIXIR-Norway"/>
            <consortium name="Elixir Norway"/>
        </authorList>
    </citation>
    <scope>NUCLEOTIDE SEQUENCE</scope>
</reference>
<proteinExistence type="predicted"/>
<protein>
    <submittedName>
        <fullName evidence="1">Uncharacterized protein</fullName>
    </submittedName>
</protein>
<feature type="non-terminal residue" evidence="1">
    <location>
        <position position="117"/>
    </location>
</feature>
<sequence length="117" mass="12656">PVPLPQIRGPAPAGSSGTLRMNGTWCKATLECTASGDTEDLKVTWESKGLPRELGERVAQGRPSNSWTLSASLVLSQPSISLTCVVRKPGGPENCYLRPWRSLCTFTFQRGRAPSEL</sequence>
<reference evidence="1" key="1">
    <citation type="submission" date="2023-05" db="EMBL/GenBank/DDBJ databases">
        <authorList>
            <consortium name="ELIXIR-Norway"/>
        </authorList>
    </citation>
    <scope>NUCLEOTIDE SEQUENCE</scope>
</reference>